<dbReference type="EMBL" id="OMOR01000001">
    <property type="protein sequence ID" value="SPH22652.1"/>
    <property type="molecule type" value="Genomic_DNA"/>
</dbReference>
<keyword evidence="3" id="KW-1185">Reference proteome</keyword>
<protein>
    <submittedName>
        <fullName evidence="2">Uncharacterized protein</fullName>
    </submittedName>
</protein>
<organism evidence="2 3">
    <name type="scientific">Ascidiaceihabitans donghaensis</name>
    <dbReference type="NCBI Taxonomy" id="1510460"/>
    <lineage>
        <taxon>Bacteria</taxon>
        <taxon>Pseudomonadati</taxon>
        <taxon>Pseudomonadota</taxon>
        <taxon>Alphaproteobacteria</taxon>
        <taxon>Rhodobacterales</taxon>
        <taxon>Paracoccaceae</taxon>
        <taxon>Ascidiaceihabitans</taxon>
    </lineage>
</organism>
<feature type="transmembrane region" description="Helical" evidence="1">
    <location>
        <begin position="30"/>
        <end position="49"/>
    </location>
</feature>
<proteinExistence type="predicted"/>
<accession>A0A2R8BHU5</accession>
<reference evidence="2 3" key="1">
    <citation type="submission" date="2018-03" db="EMBL/GenBank/DDBJ databases">
        <authorList>
            <person name="Keele B.F."/>
        </authorList>
    </citation>
    <scope>NUCLEOTIDE SEQUENCE [LARGE SCALE GENOMIC DNA]</scope>
    <source>
        <strain evidence="2 3">CECT 8599</strain>
    </source>
</reference>
<evidence type="ECO:0000313" key="3">
    <source>
        <dbReference type="Proteomes" id="UP000244880"/>
    </source>
</evidence>
<keyword evidence="1" id="KW-0472">Membrane</keyword>
<keyword evidence="1" id="KW-1133">Transmembrane helix</keyword>
<evidence type="ECO:0000313" key="2">
    <source>
        <dbReference type="EMBL" id="SPH22652.1"/>
    </source>
</evidence>
<name>A0A2R8BHU5_9RHOB</name>
<sequence length="67" mass="7368">MNDKRFLTIFEQVDDAVQGEVPMAVQGENLRALVFMIGGAFLLCVFHLGKNTSAGGILTLPDTQEWL</sequence>
<keyword evidence="1" id="KW-0812">Transmembrane</keyword>
<dbReference type="AlphaFoldDB" id="A0A2R8BHU5"/>
<dbReference type="Proteomes" id="UP000244880">
    <property type="component" value="Unassembled WGS sequence"/>
</dbReference>
<evidence type="ECO:0000256" key="1">
    <source>
        <dbReference type="SAM" id="Phobius"/>
    </source>
</evidence>
<gene>
    <name evidence="2" type="ORF">ASD8599_03394</name>
</gene>